<accession>A0ABQ6LCS6</accession>
<evidence type="ECO:0000256" key="4">
    <source>
        <dbReference type="ARBA" id="ARBA00022989"/>
    </source>
</evidence>
<evidence type="ECO:0000256" key="1">
    <source>
        <dbReference type="ARBA" id="ARBA00004651"/>
    </source>
</evidence>
<keyword evidence="2" id="KW-1003">Cell membrane</keyword>
<gene>
    <name evidence="7" type="ORF">LNKW23_03780</name>
</gene>
<evidence type="ECO:0000313" key="8">
    <source>
        <dbReference type="Proteomes" id="UP001239909"/>
    </source>
</evidence>
<sequence>MGWLDLLLTADSALRLATPLMLCAMAGMISERAGVIDIGLEGKMLAGAFTAAAAAALTGSAWAGLGAAMAVGAAMAALHGFACITHRGEQIISGVAINILASGLTVVVGIALFDQGGQSPPLGPEARFRPIVLPGVETLSGVPVLGPLWRELVSGHTLPTYLALAVVVGAWWMLGHTRFGLRLRAVGETPAAVDSAGLSVPGLRYRAVLIAGLLCGVAGAFLSTAHGAGFVREMSAGKGYIALAALVFGKWRPWPVLFACLLFGFLEAGAARLEGEVLPVIGRVPTQVILVLPYLATVLLLAGFFGRAVPPRALGTPYSKER</sequence>
<dbReference type="InterPro" id="IPR001851">
    <property type="entry name" value="ABC_transp_permease"/>
</dbReference>
<keyword evidence="5 6" id="KW-0472">Membrane</keyword>
<keyword evidence="8" id="KW-1185">Reference proteome</keyword>
<dbReference type="PANTHER" id="PTHR43370:SF1">
    <property type="entry name" value="GUANOSINE ABC TRANSPORTER PERMEASE PROTEIN NUPQ"/>
    <property type="match status" value="1"/>
</dbReference>
<comment type="subcellular location">
    <subcellularLocation>
        <location evidence="1">Cell membrane</location>
        <topology evidence="1">Multi-pass membrane protein</topology>
    </subcellularLocation>
</comment>
<feature type="transmembrane region" description="Helical" evidence="6">
    <location>
        <begin position="207"/>
        <end position="231"/>
    </location>
</feature>
<dbReference type="EMBL" id="BSYI01000002">
    <property type="protein sequence ID" value="GMG81166.1"/>
    <property type="molecule type" value="Genomic_DNA"/>
</dbReference>
<feature type="transmembrane region" description="Helical" evidence="6">
    <location>
        <begin position="288"/>
        <end position="309"/>
    </location>
</feature>
<comment type="caution">
    <text evidence="7">The sequence shown here is derived from an EMBL/GenBank/DDBJ whole genome shotgun (WGS) entry which is preliminary data.</text>
</comment>
<protein>
    <submittedName>
        <fullName evidence="7">ABC transporter permease</fullName>
    </submittedName>
</protein>
<feature type="transmembrane region" description="Helical" evidence="6">
    <location>
        <begin position="65"/>
        <end position="84"/>
    </location>
</feature>
<feature type="transmembrane region" description="Helical" evidence="6">
    <location>
        <begin position="158"/>
        <end position="174"/>
    </location>
</feature>
<name>A0ABQ6LCS6_9RHOB</name>
<dbReference type="Pfam" id="PF02653">
    <property type="entry name" value="BPD_transp_2"/>
    <property type="match status" value="1"/>
</dbReference>
<keyword evidence="4 6" id="KW-1133">Transmembrane helix</keyword>
<feature type="transmembrane region" description="Helical" evidence="6">
    <location>
        <begin position="91"/>
        <end position="113"/>
    </location>
</feature>
<proteinExistence type="predicted"/>
<organism evidence="7 8">
    <name type="scientific">Paralimibaculum aggregatum</name>
    <dbReference type="NCBI Taxonomy" id="3036245"/>
    <lineage>
        <taxon>Bacteria</taxon>
        <taxon>Pseudomonadati</taxon>
        <taxon>Pseudomonadota</taxon>
        <taxon>Alphaproteobacteria</taxon>
        <taxon>Rhodobacterales</taxon>
        <taxon>Paracoccaceae</taxon>
        <taxon>Paralimibaculum</taxon>
    </lineage>
</organism>
<evidence type="ECO:0000256" key="6">
    <source>
        <dbReference type="SAM" id="Phobius"/>
    </source>
</evidence>
<evidence type="ECO:0000256" key="5">
    <source>
        <dbReference type="ARBA" id="ARBA00023136"/>
    </source>
</evidence>
<dbReference type="RefSeq" id="WP_285669796.1">
    <property type="nucleotide sequence ID" value="NZ_BSYI01000002.1"/>
</dbReference>
<evidence type="ECO:0000256" key="3">
    <source>
        <dbReference type="ARBA" id="ARBA00022692"/>
    </source>
</evidence>
<keyword evidence="3 6" id="KW-0812">Transmembrane</keyword>
<dbReference type="CDD" id="cd06580">
    <property type="entry name" value="TM_PBP1_transp_TpRbsC_like"/>
    <property type="match status" value="1"/>
</dbReference>
<dbReference type="Proteomes" id="UP001239909">
    <property type="component" value="Unassembled WGS sequence"/>
</dbReference>
<evidence type="ECO:0000256" key="2">
    <source>
        <dbReference type="ARBA" id="ARBA00022475"/>
    </source>
</evidence>
<dbReference type="PANTHER" id="PTHR43370">
    <property type="entry name" value="SUGAR ABC TRANSPORTER INTEGRAL MEMBRANE PROTEIN-RELATED"/>
    <property type="match status" value="1"/>
</dbReference>
<reference evidence="7 8" key="1">
    <citation type="submission" date="2023-04" db="EMBL/GenBank/DDBJ databases">
        <title>Marinoamorphus aggregata gen. nov., sp. Nov., isolate from tissue of brittle star Ophioplocus japonicus.</title>
        <authorList>
            <person name="Kawano K."/>
            <person name="Sawayama S."/>
            <person name="Nakagawa S."/>
        </authorList>
    </citation>
    <scope>NUCLEOTIDE SEQUENCE [LARGE SCALE GENOMIC DNA]</scope>
    <source>
        <strain evidence="7 8">NKW23</strain>
    </source>
</reference>
<feature type="transmembrane region" description="Helical" evidence="6">
    <location>
        <begin position="251"/>
        <end position="268"/>
    </location>
</feature>
<evidence type="ECO:0000313" key="7">
    <source>
        <dbReference type="EMBL" id="GMG81166.1"/>
    </source>
</evidence>